<evidence type="ECO:0000313" key="3">
    <source>
        <dbReference type="Proteomes" id="UP000813461"/>
    </source>
</evidence>
<sequence length="437" mass="49989">MSPLEASPPYVQQAGAVPDTSSEDLPALPPPVYGRWWELDTYLSAAASSKTSIDTSVTVDSGYGSTGMSPTIKPQGEVAKEPSSTATYDTHHAAEFPGVPPREFPKLPQEGLDTVRIAALGMAKARSKKRSPNAPFAPRPRKVSRKTALCLTERNGKLPQPLRKVLEEAEDEYIDLEDCICPLTSHYKLMEEAKAFYRLGEFDPSCLTADGGVRSGSIERSFLDDIPDELHELFIAYLRQLAMPRSYLVYNKKWKAAYRLERADAEFADNAFLATLLRYQDPFAPVPFGRNPMIDEYWRRRGHTYETLVREYFRINRAYAEKQDREWLRGADAMEIEYECFVGILDPSGEWLDLEIPELENLPVALVTEHPYKEDYAVVTRVYEEWEPLEQWGEERFPDCVEGDEARMCLDNYRSKMEFPPAYLEFCAKRELEEESW</sequence>
<name>A0A8K0W2Z0_9PLEO</name>
<gene>
    <name evidence="2" type="ORF">FB567DRAFT_609077</name>
</gene>
<accession>A0A8K0W2Z0</accession>
<dbReference type="Proteomes" id="UP000813461">
    <property type="component" value="Unassembled WGS sequence"/>
</dbReference>
<evidence type="ECO:0000313" key="2">
    <source>
        <dbReference type="EMBL" id="KAH7092898.1"/>
    </source>
</evidence>
<protein>
    <submittedName>
        <fullName evidence="2">Uncharacterized protein</fullName>
    </submittedName>
</protein>
<comment type="caution">
    <text evidence="2">The sequence shown here is derived from an EMBL/GenBank/DDBJ whole genome shotgun (WGS) entry which is preliminary data.</text>
</comment>
<evidence type="ECO:0000256" key="1">
    <source>
        <dbReference type="SAM" id="MobiDB-lite"/>
    </source>
</evidence>
<organism evidence="2 3">
    <name type="scientific">Paraphoma chrysanthemicola</name>
    <dbReference type="NCBI Taxonomy" id="798071"/>
    <lineage>
        <taxon>Eukaryota</taxon>
        <taxon>Fungi</taxon>
        <taxon>Dikarya</taxon>
        <taxon>Ascomycota</taxon>
        <taxon>Pezizomycotina</taxon>
        <taxon>Dothideomycetes</taxon>
        <taxon>Pleosporomycetidae</taxon>
        <taxon>Pleosporales</taxon>
        <taxon>Pleosporineae</taxon>
        <taxon>Phaeosphaeriaceae</taxon>
        <taxon>Paraphoma</taxon>
    </lineage>
</organism>
<feature type="region of interest" description="Disordered" evidence="1">
    <location>
        <begin position="123"/>
        <end position="142"/>
    </location>
</feature>
<reference evidence="2" key="1">
    <citation type="journal article" date="2021" name="Nat. Commun.">
        <title>Genetic determinants of endophytism in the Arabidopsis root mycobiome.</title>
        <authorList>
            <person name="Mesny F."/>
            <person name="Miyauchi S."/>
            <person name="Thiergart T."/>
            <person name="Pickel B."/>
            <person name="Atanasova L."/>
            <person name="Karlsson M."/>
            <person name="Huettel B."/>
            <person name="Barry K.W."/>
            <person name="Haridas S."/>
            <person name="Chen C."/>
            <person name="Bauer D."/>
            <person name="Andreopoulos W."/>
            <person name="Pangilinan J."/>
            <person name="LaButti K."/>
            <person name="Riley R."/>
            <person name="Lipzen A."/>
            <person name="Clum A."/>
            <person name="Drula E."/>
            <person name="Henrissat B."/>
            <person name="Kohler A."/>
            <person name="Grigoriev I.V."/>
            <person name="Martin F.M."/>
            <person name="Hacquard S."/>
        </authorList>
    </citation>
    <scope>NUCLEOTIDE SEQUENCE</scope>
    <source>
        <strain evidence="2">MPI-SDFR-AT-0120</strain>
    </source>
</reference>
<dbReference type="OrthoDB" id="10322335at2759"/>
<feature type="region of interest" description="Disordered" evidence="1">
    <location>
        <begin position="66"/>
        <end position="86"/>
    </location>
</feature>
<keyword evidence="3" id="KW-1185">Reference proteome</keyword>
<dbReference type="EMBL" id="JAGMVJ010000002">
    <property type="protein sequence ID" value="KAH7092898.1"/>
    <property type="molecule type" value="Genomic_DNA"/>
</dbReference>
<dbReference type="AlphaFoldDB" id="A0A8K0W2Z0"/>
<feature type="region of interest" description="Disordered" evidence="1">
    <location>
        <begin position="1"/>
        <end position="30"/>
    </location>
</feature>
<proteinExistence type="predicted"/>